<evidence type="ECO:0000256" key="3">
    <source>
        <dbReference type="ARBA" id="ARBA00023163"/>
    </source>
</evidence>
<dbReference type="Proteomes" id="UP000325576">
    <property type="component" value="Unassembled WGS sequence"/>
</dbReference>
<evidence type="ECO:0000256" key="1">
    <source>
        <dbReference type="ARBA" id="ARBA00023015"/>
    </source>
</evidence>
<organism evidence="5 6">
    <name type="scientific">Rhodococcus erythropolis</name>
    <name type="common">Arthrobacter picolinophilus</name>
    <dbReference type="NCBI Taxonomy" id="1833"/>
    <lineage>
        <taxon>Bacteria</taxon>
        <taxon>Bacillati</taxon>
        <taxon>Actinomycetota</taxon>
        <taxon>Actinomycetes</taxon>
        <taxon>Mycobacteriales</taxon>
        <taxon>Nocardiaceae</taxon>
        <taxon>Rhodococcus</taxon>
        <taxon>Rhodococcus erythropolis group</taxon>
    </lineage>
</organism>
<keyword evidence="1" id="KW-0805">Transcription regulation</keyword>
<keyword evidence="2" id="KW-0731">Sigma factor</keyword>
<dbReference type="InterPro" id="IPR007627">
    <property type="entry name" value="RNA_pol_sigma70_r2"/>
</dbReference>
<dbReference type="EMBL" id="MRBO01000122">
    <property type="protein sequence ID" value="KAB2586815.1"/>
    <property type="molecule type" value="Genomic_DNA"/>
</dbReference>
<dbReference type="GO" id="GO:0016987">
    <property type="term" value="F:sigma factor activity"/>
    <property type="evidence" value="ECO:0007669"/>
    <property type="project" value="UniProtKB-KW"/>
</dbReference>
<sequence>MTVDQALDSDFLTLADPYRRELLAHCYRMMGSIHDAEDQVQETFIRAWRGFDGYKGQSSLRTWLYRIATNTCLTALEGRSRRPLPTGL</sequence>
<dbReference type="InterPro" id="IPR039425">
    <property type="entry name" value="RNA_pol_sigma-70-like"/>
</dbReference>
<keyword evidence="3" id="KW-0804">Transcription</keyword>
<proteinExistence type="predicted"/>
<dbReference type="AlphaFoldDB" id="A0A5N5E8Z2"/>
<evidence type="ECO:0000313" key="6">
    <source>
        <dbReference type="Proteomes" id="UP000325576"/>
    </source>
</evidence>
<feature type="non-terminal residue" evidence="5">
    <location>
        <position position="88"/>
    </location>
</feature>
<feature type="domain" description="RNA polymerase sigma-70 region 2" evidence="4">
    <location>
        <begin position="15"/>
        <end position="81"/>
    </location>
</feature>
<protein>
    <submittedName>
        <fullName evidence="5">RNA polymerase subunit sigma-70</fullName>
    </submittedName>
</protein>
<accession>A0A5N5E8Z2</accession>
<dbReference type="NCBIfam" id="TIGR02937">
    <property type="entry name" value="sigma70-ECF"/>
    <property type="match status" value="1"/>
</dbReference>
<evidence type="ECO:0000256" key="2">
    <source>
        <dbReference type="ARBA" id="ARBA00023082"/>
    </source>
</evidence>
<name>A0A5N5E8Z2_RHOER</name>
<evidence type="ECO:0000259" key="4">
    <source>
        <dbReference type="Pfam" id="PF04542"/>
    </source>
</evidence>
<dbReference type="InterPro" id="IPR014284">
    <property type="entry name" value="RNA_pol_sigma-70_dom"/>
</dbReference>
<reference evidence="5 6" key="1">
    <citation type="journal article" date="2017" name="Poromechanics V (2013)">
        <title>Genomic Characterization of the Arsenic-Tolerant Actinobacterium, &lt;i&gt;Rhodococcus erythropolis&lt;/i&gt; S43.</title>
        <authorList>
            <person name="Retamal-Morales G."/>
            <person name="Mehnert M."/>
            <person name="Schwabe R."/>
            <person name="Tischler D."/>
            <person name="Schloemann M."/>
            <person name="Levican G.J."/>
        </authorList>
    </citation>
    <scope>NUCLEOTIDE SEQUENCE [LARGE SCALE GENOMIC DNA]</scope>
    <source>
        <strain evidence="5 6">S43</strain>
    </source>
</reference>
<dbReference type="GO" id="GO:0006352">
    <property type="term" value="P:DNA-templated transcription initiation"/>
    <property type="evidence" value="ECO:0007669"/>
    <property type="project" value="InterPro"/>
</dbReference>
<dbReference type="InterPro" id="IPR013325">
    <property type="entry name" value="RNA_pol_sigma_r2"/>
</dbReference>
<gene>
    <name evidence="5" type="ORF">BS297_03315</name>
</gene>
<comment type="caution">
    <text evidence="5">The sequence shown here is derived from an EMBL/GenBank/DDBJ whole genome shotgun (WGS) entry which is preliminary data.</text>
</comment>
<evidence type="ECO:0000313" key="5">
    <source>
        <dbReference type="EMBL" id="KAB2586815.1"/>
    </source>
</evidence>
<dbReference type="Gene3D" id="1.10.1740.10">
    <property type="match status" value="1"/>
</dbReference>
<dbReference type="Pfam" id="PF04542">
    <property type="entry name" value="Sigma70_r2"/>
    <property type="match status" value="1"/>
</dbReference>
<dbReference type="PANTHER" id="PTHR43133">
    <property type="entry name" value="RNA POLYMERASE ECF-TYPE SIGMA FACTO"/>
    <property type="match status" value="1"/>
</dbReference>
<dbReference type="PANTHER" id="PTHR43133:SF65">
    <property type="entry name" value="ECF RNA POLYMERASE SIGMA FACTOR SIGG"/>
    <property type="match status" value="1"/>
</dbReference>
<dbReference type="SUPFAM" id="SSF88946">
    <property type="entry name" value="Sigma2 domain of RNA polymerase sigma factors"/>
    <property type="match status" value="1"/>
</dbReference>